<accession>A0A6C0I4U1</accession>
<dbReference type="AlphaFoldDB" id="A0A6C0I4U1"/>
<dbReference type="EMBL" id="MN740103">
    <property type="protein sequence ID" value="QHT87904.1"/>
    <property type="molecule type" value="Genomic_DNA"/>
</dbReference>
<proteinExistence type="predicted"/>
<evidence type="ECO:0000313" key="1">
    <source>
        <dbReference type="EMBL" id="QHT87904.1"/>
    </source>
</evidence>
<reference evidence="1" key="1">
    <citation type="journal article" date="2020" name="Nature">
        <title>Giant virus diversity and host interactions through global metagenomics.</title>
        <authorList>
            <person name="Schulz F."/>
            <person name="Roux S."/>
            <person name="Paez-Espino D."/>
            <person name="Jungbluth S."/>
            <person name="Walsh D.A."/>
            <person name="Denef V.J."/>
            <person name="McMahon K.D."/>
            <person name="Konstantinidis K.T."/>
            <person name="Eloe-Fadrosh E.A."/>
            <person name="Kyrpides N.C."/>
            <person name="Woyke T."/>
        </authorList>
    </citation>
    <scope>NUCLEOTIDE SEQUENCE</scope>
    <source>
        <strain evidence="1">GVMAG-M-3300023184-191</strain>
    </source>
</reference>
<protein>
    <submittedName>
        <fullName evidence="1">Uncharacterized protein</fullName>
    </submittedName>
</protein>
<name>A0A6C0I4U1_9ZZZZ</name>
<sequence length="59" mass="6690">MGLGLSSLFRKTCHGRNCMVFKAPDMAETKKFTFKYDGKCFNYKIGSTKCDDSRVDVVL</sequence>
<organism evidence="1">
    <name type="scientific">viral metagenome</name>
    <dbReference type="NCBI Taxonomy" id="1070528"/>
    <lineage>
        <taxon>unclassified sequences</taxon>
        <taxon>metagenomes</taxon>
        <taxon>organismal metagenomes</taxon>
    </lineage>
</organism>